<dbReference type="InterPro" id="IPR005225">
    <property type="entry name" value="Small_GTP-bd"/>
</dbReference>
<dbReference type="Pfam" id="PF03144">
    <property type="entry name" value="GTP_EFTU_D2"/>
    <property type="match status" value="1"/>
</dbReference>
<dbReference type="Proteomes" id="UP001642540">
    <property type="component" value="Unassembled WGS sequence"/>
</dbReference>
<dbReference type="SUPFAM" id="SSF52540">
    <property type="entry name" value="P-loop containing nucleoside triphosphate hydrolases"/>
    <property type="match status" value="1"/>
</dbReference>
<dbReference type="NCBIfam" id="TIGR00231">
    <property type="entry name" value="small_GTP"/>
    <property type="match status" value="1"/>
</dbReference>
<dbReference type="InterPro" id="IPR009000">
    <property type="entry name" value="Transl_B-barrel_sf"/>
</dbReference>
<feature type="domain" description="Tr-type G" evidence="1">
    <location>
        <begin position="22"/>
        <end position="202"/>
    </location>
</feature>
<dbReference type="CDD" id="cd03696">
    <property type="entry name" value="SelB_II"/>
    <property type="match status" value="1"/>
</dbReference>
<dbReference type="InterPro" id="IPR027417">
    <property type="entry name" value="P-loop_NTPase"/>
</dbReference>
<dbReference type="Pfam" id="PF21131">
    <property type="entry name" value="eEFSec_4th"/>
    <property type="match status" value="1"/>
</dbReference>
<dbReference type="SUPFAM" id="SSF50447">
    <property type="entry name" value="Translation proteins"/>
    <property type="match status" value="1"/>
</dbReference>
<protein>
    <recommendedName>
        <fullName evidence="1">Tr-type G domain-containing protein</fullName>
    </recommendedName>
</protein>
<dbReference type="Gene3D" id="2.40.30.10">
    <property type="entry name" value="Translation factors"/>
    <property type="match status" value="2"/>
</dbReference>
<dbReference type="EMBL" id="CAXLJM020000022">
    <property type="protein sequence ID" value="CAL8088227.1"/>
    <property type="molecule type" value="Genomic_DNA"/>
</dbReference>
<comment type="caution">
    <text evidence="2">The sequence shown here is derived from an EMBL/GenBank/DDBJ whole genome shotgun (WGS) entry which is preliminary data.</text>
</comment>
<dbReference type="Gene3D" id="3.40.50.300">
    <property type="entry name" value="P-loop containing nucleotide triphosphate hydrolases"/>
    <property type="match status" value="1"/>
</dbReference>
<dbReference type="PROSITE" id="PS51722">
    <property type="entry name" value="G_TR_2"/>
    <property type="match status" value="1"/>
</dbReference>
<reference evidence="2 3" key="1">
    <citation type="submission" date="2024-08" db="EMBL/GenBank/DDBJ databases">
        <authorList>
            <person name="Cucini C."/>
            <person name="Frati F."/>
        </authorList>
    </citation>
    <scope>NUCLEOTIDE SEQUENCE [LARGE SCALE GENOMIC DNA]</scope>
</reference>
<dbReference type="Pfam" id="PF21208">
    <property type="entry name" value="euk_SelB_III"/>
    <property type="match status" value="1"/>
</dbReference>
<gene>
    <name evidence="2" type="ORF">ODALV1_LOCUS6988</name>
</gene>
<dbReference type="CDD" id="cd04094">
    <property type="entry name" value="eSelB_III"/>
    <property type="match status" value="1"/>
</dbReference>
<dbReference type="InterPro" id="IPR000795">
    <property type="entry name" value="T_Tr_GTP-bd_dom"/>
</dbReference>
<organism evidence="2 3">
    <name type="scientific">Orchesella dallaii</name>
    <dbReference type="NCBI Taxonomy" id="48710"/>
    <lineage>
        <taxon>Eukaryota</taxon>
        <taxon>Metazoa</taxon>
        <taxon>Ecdysozoa</taxon>
        <taxon>Arthropoda</taxon>
        <taxon>Hexapoda</taxon>
        <taxon>Collembola</taxon>
        <taxon>Entomobryomorpha</taxon>
        <taxon>Entomobryoidea</taxon>
        <taxon>Orchesellidae</taxon>
        <taxon>Orchesellinae</taxon>
        <taxon>Orchesella</taxon>
    </lineage>
</organism>
<evidence type="ECO:0000313" key="2">
    <source>
        <dbReference type="EMBL" id="CAL8088227.1"/>
    </source>
</evidence>
<dbReference type="PRINTS" id="PR00315">
    <property type="entry name" value="ELONGATNFCT"/>
</dbReference>
<accession>A0ABP1Q7G2</accession>
<dbReference type="Pfam" id="PF00009">
    <property type="entry name" value="GTP_EFTU"/>
    <property type="match status" value="1"/>
</dbReference>
<name>A0ABP1Q7G2_9HEXA</name>
<proteinExistence type="predicted"/>
<dbReference type="InterPro" id="IPR050055">
    <property type="entry name" value="EF-Tu_GTPase"/>
</dbReference>
<evidence type="ECO:0000313" key="3">
    <source>
        <dbReference type="Proteomes" id="UP001642540"/>
    </source>
</evidence>
<dbReference type="InterPro" id="IPR004161">
    <property type="entry name" value="EFTu-like_2"/>
</dbReference>
<dbReference type="PANTHER" id="PTHR43721">
    <property type="entry name" value="ELONGATION FACTOR TU-RELATED"/>
    <property type="match status" value="1"/>
</dbReference>
<keyword evidence="3" id="KW-1185">Reference proteome</keyword>
<dbReference type="InterPro" id="IPR049394">
    <property type="entry name" value="eEFSec_C"/>
</dbReference>
<dbReference type="InterPro" id="IPR049393">
    <property type="entry name" value="eEFSec_III"/>
</dbReference>
<dbReference type="PANTHER" id="PTHR43721:SF11">
    <property type="entry name" value="SELENOCYSTEINE-SPECIFIC ELONGATION FACTOR"/>
    <property type="match status" value="1"/>
</dbReference>
<sequence length="541" mass="59979">MHIQTMAESSNASTQEGGVMKKTNVSVGVLGHVDSGKTSLCKELSITASTAAFDQNPQSQERGITLDLGFSAFTLEDKWNVTLVDCPGHASLIRTVLGGIQIMDIMLLILDVTKGMQTQSSECLILADVLASHLIVALNKVDMLPVESRPTKIEKAKKMLKSTLARTKFGESTPIVLCSALDKSIGVDAIKEAILNKIQTMTLVRYNDRPFVIAVDHCFQKKGQGTICTGTVIQGIVKIGDMVELPEQQIQRKVKTIQSFKVPLTSASAGDRVGMCIGAFDSSLMERGIISAPGHISVGTRYVLMKLHRIKYYKHSIASKSRFHISIGYETTTAVLTLFEHPKENFDFQSSIDYKYVEELSPEEKGVNKTYFAVLEFDHPVTTLQHVKIIGSNLQIPPNSNECRLAFYGEVANACQIKDKSSFLSQIKIYKIKKRQGILDRVTNSRTVIVRGLHQKTSNIDHLLGCTIDLTFGSENETTVLQGTIESRFGQTDKLRVNLNHDLSDAQMEKCKQKQVEVSLVHKKYVFKEEGESHAKKLIQK</sequence>
<evidence type="ECO:0000259" key="1">
    <source>
        <dbReference type="PROSITE" id="PS51722"/>
    </source>
</evidence>